<organism evidence="2 3">
    <name type="scientific">Clostridium liquoris</name>
    <dbReference type="NCBI Taxonomy" id="1289519"/>
    <lineage>
        <taxon>Bacteria</taxon>
        <taxon>Bacillati</taxon>
        <taxon>Bacillota</taxon>
        <taxon>Clostridia</taxon>
        <taxon>Eubacteriales</taxon>
        <taxon>Clostridiaceae</taxon>
        <taxon>Clostridium</taxon>
    </lineage>
</organism>
<dbReference type="AlphaFoldDB" id="A0A2T0B9Y3"/>
<dbReference type="OrthoDB" id="86868at2"/>
<dbReference type="Proteomes" id="UP000239706">
    <property type="component" value="Unassembled WGS sequence"/>
</dbReference>
<evidence type="ECO:0000313" key="3">
    <source>
        <dbReference type="Proteomes" id="UP000239706"/>
    </source>
</evidence>
<protein>
    <recommendedName>
        <fullName evidence="4">DUF5058 domain-containing protein</fullName>
    </recommendedName>
</protein>
<feature type="transmembrane region" description="Helical" evidence="1">
    <location>
        <begin position="13"/>
        <end position="37"/>
    </location>
</feature>
<evidence type="ECO:0008006" key="4">
    <source>
        <dbReference type="Google" id="ProtNLM"/>
    </source>
</evidence>
<proteinExistence type="predicted"/>
<evidence type="ECO:0000313" key="2">
    <source>
        <dbReference type="EMBL" id="PRR80700.1"/>
    </source>
</evidence>
<dbReference type="Pfam" id="PF16481">
    <property type="entry name" value="DUF5058"/>
    <property type="match status" value="1"/>
</dbReference>
<dbReference type="RefSeq" id="WP_106062467.1">
    <property type="nucleotide sequence ID" value="NZ_PVXO01000005.1"/>
</dbReference>
<feature type="transmembrane region" description="Helical" evidence="1">
    <location>
        <begin position="157"/>
        <end position="178"/>
    </location>
</feature>
<reference evidence="2 3" key="1">
    <citation type="submission" date="2018-03" db="EMBL/GenBank/DDBJ databases">
        <title>Genome sequence of Clostridium liquoris DSM 100320.</title>
        <authorList>
            <person name="Poehlein A."/>
            <person name="Daniel R."/>
        </authorList>
    </citation>
    <scope>NUCLEOTIDE SEQUENCE [LARGE SCALE GENOMIC DNA]</scope>
    <source>
        <strain evidence="2 3">DSM 100320</strain>
    </source>
</reference>
<feature type="transmembrane region" description="Helical" evidence="1">
    <location>
        <begin position="218"/>
        <end position="238"/>
    </location>
</feature>
<comment type="caution">
    <text evidence="2">The sequence shown here is derived from an EMBL/GenBank/DDBJ whole genome shotgun (WGS) entry which is preliminary data.</text>
</comment>
<feature type="transmembrane region" description="Helical" evidence="1">
    <location>
        <begin position="190"/>
        <end position="206"/>
    </location>
</feature>
<gene>
    <name evidence="2" type="ORF">CLLI_02730</name>
</gene>
<feature type="transmembrane region" description="Helical" evidence="1">
    <location>
        <begin position="122"/>
        <end position="145"/>
    </location>
</feature>
<feature type="transmembrane region" description="Helical" evidence="1">
    <location>
        <begin position="58"/>
        <end position="79"/>
    </location>
</feature>
<accession>A0A2T0B9Y3</accession>
<evidence type="ECO:0000256" key="1">
    <source>
        <dbReference type="SAM" id="Phobius"/>
    </source>
</evidence>
<keyword evidence="3" id="KW-1185">Reference proteome</keyword>
<dbReference type="InterPro" id="IPR032479">
    <property type="entry name" value="DUF5058"/>
</dbReference>
<keyword evidence="1" id="KW-0812">Transmembrane</keyword>
<dbReference type="EMBL" id="PVXO01000005">
    <property type="protein sequence ID" value="PRR80700.1"/>
    <property type="molecule type" value="Genomic_DNA"/>
</dbReference>
<keyword evidence="1" id="KW-0472">Membrane</keyword>
<name>A0A2T0B9Y3_9CLOT</name>
<sequence length="239" mass="25973">MAKEHLAIANSNIMLLLCSVTILVVLIQPIIFMKIAWKRGKNVGLTSDEMKTATKSSSIFAIIPSLPIIISYLMLVPALGKFFPWLRLSVVGSATYETMAANMAAEAFGYENIFTASFPPDVFIAIVAVVSIAILGGNIFNLLFLKKYDEKVKNVKSLNSAVVPIMTTAMFLGMYGVFTAPHISNVKNPLSITTLIISGIASLIFGKLSEKYKSLKEFSFSLSIITGMASACLLNLFLK</sequence>
<keyword evidence="1" id="KW-1133">Transmembrane helix</keyword>